<dbReference type="PANTHER" id="PTHR18866">
    <property type="entry name" value="CARBOXYLASE:PYRUVATE/ACETYL-COA/PROPIONYL-COA CARBOXYLASE"/>
    <property type="match status" value="1"/>
</dbReference>
<dbReference type="SUPFAM" id="SSF52440">
    <property type="entry name" value="PreATP-grasp domain"/>
    <property type="match status" value="1"/>
</dbReference>
<evidence type="ECO:0000256" key="7">
    <source>
        <dbReference type="ARBA" id="ARBA00022840"/>
    </source>
</evidence>
<feature type="domain" description="Biotin carboxylation" evidence="18">
    <location>
        <begin position="1"/>
        <end position="464"/>
    </location>
</feature>
<evidence type="ECO:0000256" key="3">
    <source>
        <dbReference type="ARBA" id="ARBA00013050"/>
    </source>
</evidence>
<dbReference type="FunFam" id="3.30.470.20:FF:000028">
    <property type="entry name" value="Methylcrotonoyl-CoA carboxylase subunit alpha, mitochondrial"/>
    <property type="match status" value="1"/>
</dbReference>
<dbReference type="InterPro" id="IPR001882">
    <property type="entry name" value="Biotin_BS"/>
</dbReference>
<dbReference type="FunFam" id="3.40.50.20:FF:000010">
    <property type="entry name" value="Propionyl-CoA carboxylase subunit alpha"/>
    <property type="match status" value="1"/>
</dbReference>
<keyword evidence="13" id="KW-0092">Biotin</keyword>
<dbReference type="SUPFAM" id="SSF51230">
    <property type="entry name" value="Single hybrid motif"/>
    <property type="match status" value="1"/>
</dbReference>
<dbReference type="Gene3D" id="3.30.470.20">
    <property type="entry name" value="ATP-grasp fold, B domain"/>
    <property type="match status" value="1"/>
</dbReference>
<evidence type="ECO:0000256" key="9">
    <source>
        <dbReference type="ARBA" id="ARBA00022946"/>
    </source>
</evidence>
<dbReference type="Pfam" id="PF00289">
    <property type="entry name" value="Biotin_carb_N"/>
    <property type="match status" value="1"/>
</dbReference>
<dbReference type="InterPro" id="IPR011761">
    <property type="entry name" value="ATP-grasp"/>
</dbReference>
<evidence type="ECO:0000256" key="10">
    <source>
        <dbReference type="ARBA" id="ARBA00022963"/>
    </source>
</evidence>
<dbReference type="Gene3D" id="2.40.50.100">
    <property type="match status" value="1"/>
</dbReference>
<proteinExistence type="predicted"/>
<gene>
    <name evidence="19" type="ORF">N0B51_04630</name>
</gene>
<evidence type="ECO:0000256" key="11">
    <source>
        <dbReference type="ARBA" id="ARBA00023098"/>
    </source>
</evidence>
<dbReference type="PROSITE" id="PS00866">
    <property type="entry name" value="CPSASE_1"/>
    <property type="match status" value="1"/>
</dbReference>
<evidence type="ECO:0000256" key="8">
    <source>
        <dbReference type="ARBA" id="ARBA00022842"/>
    </source>
</evidence>
<keyword evidence="8" id="KW-0460">Magnesium</keyword>
<keyword evidence="4" id="KW-0436">Ligase</keyword>
<dbReference type="InterPro" id="IPR016185">
    <property type="entry name" value="PreATP-grasp_dom_sf"/>
</dbReference>
<comment type="caution">
    <text evidence="19">The sequence shown here is derived from an EMBL/GenBank/DDBJ whole genome shotgun (WGS) entry which is preliminary data.</text>
</comment>
<dbReference type="InterPro" id="IPR011053">
    <property type="entry name" value="Single_hybrid_motif"/>
</dbReference>
<dbReference type="InterPro" id="IPR005479">
    <property type="entry name" value="CPAse_ATP-bd"/>
</dbReference>
<evidence type="ECO:0000259" key="16">
    <source>
        <dbReference type="PROSITE" id="PS50968"/>
    </source>
</evidence>
<evidence type="ECO:0000259" key="18">
    <source>
        <dbReference type="PROSITE" id="PS50979"/>
    </source>
</evidence>
<dbReference type="PANTHER" id="PTHR18866:SF33">
    <property type="entry name" value="METHYLCROTONOYL-COA CARBOXYLASE SUBUNIT ALPHA, MITOCHONDRIAL-RELATED"/>
    <property type="match status" value="1"/>
</dbReference>
<evidence type="ECO:0000256" key="14">
    <source>
        <dbReference type="ARBA" id="ARBA00049495"/>
    </source>
</evidence>
<dbReference type="AlphaFoldDB" id="A0A9X3AKT4"/>
<dbReference type="InterPro" id="IPR011764">
    <property type="entry name" value="Biotin_carboxylation_dom"/>
</dbReference>
<evidence type="ECO:0000256" key="1">
    <source>
        <dbReference type="ARBA" id="ARBA00001953"/>
    </source>
</evidence>
<dbReference type="FunFam" id="3.30.1490.20:FF:000003">
    <property type="entry name" value="acetyl-CoA carboxylase isoform X1"/>
    <property type="match status" value="1"/>
</dbReference>
<dbReference type="Pfam" id="PF18140">
    <property type="entry name" value="PCC_BT"/>
    <property type="match status" value="1"/>
</dbReference>
<dbReference type="Proteomes" id="UP001142648">
    <property type="component" value="Unassembled WGS sequence"/>
</dbReference>
<dbReference type="PROSITE" id="PS50968">
    <property type="entry name" value="BIOTINYL_LIPOYL"/>
    <property type="match status" value="1"/>
</dbReference>
<dbReference type="GO" id="GO:0005524">
    <property type="term" value="F:ATP binding"/>
    <property type="evidence" value="ECO:0007669"/>
    <property type="project" value="UniProtKB-UniRule"/>
</dbReference>
<dbReference type="PROSITE" id="PS00188">
    <property type="entry name" value="BIOTIN"/>
    <property type="match status" value="1"/>
</dbReference>
<dbReference type="InterPro" id="IPR005482">
    <property type="entry name" value="Biotin_COase_C"/>
</dbReference>
<comment type="cofactor">
    <cofactor evidence="1">
        <name>biotin</name>
        <dbReference type="ChEBI" id="CHEBI:57586"/>
    </cofactor>
</comment>
<keyword evidence="10" id="KW-0442">Lipid degradation</keyword>
<dbReference type="SUPFAM" id="SSF51246">
    <property type="entry name" value="Rudiment single hybrid motif"/>
    <property type="match status" value="1"/>
</dbReference>
<dbReference type="EMBL" id="JAOAMV010000002">
    <property type="protein sequence ID" value="MCT2558258.1"/>
    <property type="molecule type" value="Genomic_DNA"/>
</dbReference>
<feature type="domain" description="Lipoyl-binding" evidence="16">
    <location>
        <begin position="604"/>
        <end position="683"/>
    </location>
</feature>
<dbReference type="InterPro" id="IPR041265">
    <property type="entry name" value="PCC_BT"/>
</dbReference>
<keyword evidence="20" id="KW-1185">Reference proteome</keyword>
<evidence type="ECO:0000256" key="2">
    <source>
        <dbReference type="ARBA" id="ARBA00005060"/>
    </source>
</evidence>
<evidence type="ECO:0000256" key="5">
    <source>
        <dbReference type="ARBA" id="ARBA00022723"/>
    </source>
</evidence>
<keyword evidence="11" id="KW-0443">Lipid metabolism</keyword>
<evidence type="ECO:0000313" key="20">
    <source>
        <dbReference type="Proteomes" id="UP001142648"/>
    </source>
</evidence>
<evidence type="ECO:0000256" key="15">
    <source>
        <dbReference type="PROSITE-ProRule" id="PRU00409"/>
    </source>
</evidence>
<keyword evidence="7 15" id="KW-0067">ATP-binding</keyword>
<evidence type="ECO:0000313" key="19">
    <source>
        <dbReference type="EMBL" id="MCT2558258.1"/>
    </source>
</evidence>
<dbReference type="Pfam" id="PF02786">
    <property type="entry name" value="CPSase_L_D2"/>
    <property type="match status" value="1"/>
</dbReference>
<dbReference type="InterPro" id="IPR005481">
    <property type="entry name" value="BC-like_N"/>
</dbReference>
<dbReference type="GO" id="GO:0004658">
    <property type="term" value="F:propionyl-CoA carboxylase activity"/>
    <property type="evidence" value="ECO:0007669"/>
    <property type="project" value="UniProtKB-EC"/>
</dbReference>
<organism evidence="19 20">
    <name type="scientific">Tsuneonella litorea</name>
    <dbReference type="NCBI Taxonomy" id="2976475"/>
    <lineage>
        <taxon>Bacteria</taxon>
        <taxon>Pseudomonadati</taxon>
        <taxon>Pseudomonadota</taxon>
        <taxon>Alphaproteobacteria</taxon>
        <taxon>Sphingomonadales</taxon>
        <taxon>Erythrobacteraceae</taxon>
        <taxon>Tsuneonella</taxon>
    </lineage>
</organism>
<sequence>MFSKILIANRGEIACRVIKTARRMGIATVAVYSDADARSPFVRMADEAVHIGPAPAAESYLVADKIIAACKQTGAEAVHPGYGFLSERTSFAEALAKENIAFIGPPVNAIAAMGDKIESKKLAKEAGVNVVPGFVGEIEDTEHAVRIADEIGYPVMMKASAGGGGKGMRLAYTETDVREGFEATKREGLNSFGDDRVFIEKFILNPRHIEIQILGDQHGNIVYLNERECSIQRRHQKVVEEAPSPFVTPKMRKAMGEQCVALARAVGYYSAGTVELIVSGADPTGESFYFLEMNTRLQVEHPVTEMITGVDLVEQMIRVAAGEKLPFTQADIGIDGWAIENRVYAEDPYRGFLPSTGRLVTYRPPVEGWTDDGEANGRRGVDGVRVDDGVYEGGEVSMFYDPMIAKLVTWAPTRDEAADLQVAALDAFEIEGLGHNVDFLSAIMQHPRFRSGDLTTGFIAEEYPDGFEGAATDNRTIGVLCAVAGAIATADADRARRIEGQLNGPQAAPGDWQVRIGGADHDVALEEDAITVDGEPVAIAMEYTPGDRFVSVELYESNDDDDADPLDTYGIQLVPTRAGYRMTTRGAKHELRILPAHVAQYARHMIEKVPPDLSKFLICPMPGLLVSLHVSEGDEVQPGQPLATVEAMKMENILRAEKAGTVKTVNAAQGDSLAVDEVILELE</sequence>
<name>A0A9X3AKT4_9SPHN</name>
<evidence type="ECO:0000259" key="17">
    <source>
        <dbReference type="PROSITE" id="PS50975"/>
    </source>
</evidence>
<dbReference type="SUPFAM" id="SSF56059">
    <property type="entry name" value="Glutathione synthetase ATP-binding domain-like"/>
    <property type="match status" value="1"/>
</dbReference>
<dbReference type="InterPro" id="IPR011054">
    <property type="entry name" value="Rudment_hybrid_motif"/>
</dbReference>
<accession>A0A9X3AKT4</accession>
<dbReference type="PROSITE" id="PS50975">
    <property type="entry name" value="ATP_GRASP"/>
    <property type="match status" value="1"/>
</dbReference>
<dbReference type="PROSITE" id="PS50979">
    <property type="entry name" value="BC"/>
    <property type="match status" value="1"/>
</dbReference>
<keyword evidence="9" id="KW-0809">Transit peptide</keyword>
<dbReference type="GO" id="GO:0046872">
    <property type="term" value="F:metal ion binding"/>
    <property type="evidence" value="ECO:0007669"/>
    <property type="project" value="UniProtKB-KW"/>
</dbReference>
<evidence type="ECO:0000256" key="13">
    <source>
        <dbReference type="ARBA" id="ARBA00023267"/>
    </source>
</evidence>
<comment type="catalytic activity">
    <reaction evidence="14">
        <text>propanoyl-CoA + hydrogencarbonate + ATP = (S)-methylmalonyl-CoA + ADP + phosphate + H(+)</text>
        <dbReference type="Rhea" id="RHEA:23720"/>
        <dbReference type="ChEBI" id="CHEBI:15378"/>
        <dbReference type="ChEBI" id="CHEBI:17544"/>
        <dbReference type="ChEBI" id="CHEBI:30616"/>
        <dbReference type="ChEBI" id="CHEBI:43474"/>
        <dbReference type="ChEBI" id="CHEBI:57327"/>
        <dbReference type="ChEBI" id="CHEBI:57392"/>
        <dbReference type="ChEBI" id="CHEBI:456216"/>
        <dbReference type="EC" id="6.4.1.3"/>
    </reaction>
    <physiologicalReaction direction="left-to-right" evidence="14">
        <dbReference type="Rhea" id="RHEA:23721"/>
    </physiologicalReaction>
</comment>
<evidence type="ECO:0000256" key="6">
    <source>
        <dbReference type="ARBA" id="ARBA00022741"/>
    </source>
</evidence>
<keyword evidence="12" id="KW-0464">Manganese</keyword>
<dbReference type="Gene3D" id="3.30.700.30">
    <property type="match status" value="1"/>
</dbReference>
<dbReference type="FunFam" id="2.40.50.100:FF:000003">
    <property type="entry name" value="Acetyl-CoA carboxylase biotin carboxyl carrier protein"/>
    <property type="match status" value="1"/>
</dbReference>
<dbReference type="InterPro" id="IPR000089">
    <property type="entry name" value="Biotin_lipoyl"/>
</dbReference>
<evidence type="ECO:0000256" key="12">
    <source>
        <dbReference type="ARBA" id="ARBA00023211"/>
    </source>
</evidence>
<dbReference type="InterPro" id="IPR050856">
    <property type="entry name" value="Biotin_carboxylase_complex"/>
</dbReference>
<dbReference type="GO" id="GO:0016042">
    <property type="term" value="P:lipid catabolic process"/>
    <property type="evidence" value="ECO:0007669"/>
    <property type="project" value="UniProtKB-KW"/>
</dbReference>
<evidence type="ECO:0000256" key="4">
    <source>
        <dbReference type="ARBA" id="ARBA00022598"/>
    </source>
</evidence>
<reference evidence="19" key="1">
    <citation type="submission" date="2022-09" db="EMBL/GenBank/DDBJ databases">
        <title>The genome sequence of Tsuneonella sp. YG55.</title>
        <authorList>
            <person name="Liu Y."/>
        </authorList>
    </citation>
    <scope>NUCLEOTIDE SEQUENCE</scope>
    <source>
        <strain evidence="19">YG55</strain>
    </source>
</reference>
<dbReference type="EC" id="6.4.1.3" evidence="3"/>
<dbReference type="SMART" id="SM00878">
    <property type="entry name" value="Biotin_carb_C"/>
    <property type="match status" value="1"/>
</dbReference>
<dbReference type="CDD" id="cd06850">
    <property type="entry name" value="biotinyl_domain"/>
    <property type="match status" value="1"/>
</dbReference>
<dbReference type="RefSeq" id="WP_259961066.1">
    <property type="nucleotide sequence ID" value="NZ_JAOAMV010000002.1"/>
</dbReference>
<keyword evidence="6 15" id="KW-0547">Nucleotide-binding</keyword>
<feature type="domain" description="ATP-grasp" evidence="17">
    <location>
        <begin position="120"/>
        <end position="321"/>
    </location>
</feature>
<dbReference type="PROSITE" id="PS00867">
    <property type="entry name" value="CPSASE_2"/>
    <property type="match status" value="1"/>
</dbReference>
<protein>
    <recommendedName>
        <fullName evidence="3">propionyl-CoA carboxylase</fullName>
        <ecNumber evidence="3">6.4.1.3</ecNumber>
    </recommendedName>
</protein>
<dbReference type="Pfam" id="PF02785">
    <property type="entry name" value="Biotin_carb_C"/>
    <property type="match status" value="1"/>
</dbReference>
<keyword evidence="5" id="KW-0479">Metal-binding</keyword>
<dbReference type="Pfam" id="PF00364">
    <property type="entry name" value="Biotin_lipoyl"/>
    <property type="match status" value="1"/>
</dbReference>
<comment type="pathway">
    <text evidence="2">Metabolic intermediate metabolism; propanoyl-CoA degradation; succinyl-CoA from propanoyl-CoA: step 1/3.</text>
</comment>